<name>D2VX13_NAEGR</name>
<dbReference type="SUPFAM" id="SSF52047">
    <property type="entry name" value="RNI-like"/>
    <property type="match status" value="1"/>
</dbReference>
<sequence length="626" mass="71873">MNEILSERVFMSILNLTRFKQLTNLIMKNPSNNIINRLVDECGLRSIYLDFFGEKDISFEWSNWEKYFSIESLNNLHVLHISGSVGNPIGALHHLTNCRILSLSQNNVFYKDSLQTIMSMKKLTHLCLTNFNSSEIPKETLYIIFSCLGELYDLQVLELISEVALELKIDSKVEKSVSSTKIQQLTLIAPSINIIEDTLTHSKLFFNHLQVCQYIFLPIGKASSRFFVPSVDRLNLALLSSSFPLSLFSKISIDTLYIWKDTSFEMIDLCYSKLFIGSRFKDDKKVGIDKVFTNTCFKITNSNFSYSHGKQFENLQSLIIDGSSHLYIDDLLNALSSARETLSTLIMSRCEFYNSIVTSTKSLTFTKLKEFRLCSVYPVYFLMENLRFKAPLLEILEITDLYQTEPETLIKFISESSIPLHSLKEFKLKEAQLGDHYLCELFQKVLPSPNLTQVEVCSVGPITMDGLQLLSQIPDYNLSKITSFSLPRFEVKPSKLDEYFLFIRKLNNLKVLTINIESIDILVDVLERICHDVNNLEKLNIVLSDRLNIKSTYQKNDKISYAIKKLILSMSSLKRIILDWSPFDNAQLEDFRKSIRSSGKQPPKLVFPLSSLNNYKTNSNSSCDIQ</sequence>
<dbReference type="AlphaFoldDB" id="D2VX13"/>
<dbReference type="Gene3D" id="3.80.10.10">
    <property type="entry name" value="Ribonuclease Inhibitor"/>
    <property type="match status" value="1"/>
</dbReference>
<evidence type="ECO:0000313" key="2">
    <source>
        <dbReference type="Proteomes" id="UP000006671"/>
    </source>
</evidence>
<dbReference type="EMBL" id="GG738906">
    <property type="protein sequence ID" value="EFC38604.1"/>
    <property type="molecule type" value="Genomic_DNA"/>
</dbReference>
<organism evidence="2">
    <name type="scientific">Naegleria gruberi</name>
    <name type="common">Amoeba</name>
    <dbReference type="NCBI Taxonomy" id="5762"/>
    <lineage>
        <taxon>Eukaryota</taxon>
        <taxon>Discoba</taxon>
        <taxon>Heterolobosea</taxon>
        <taxon>Tetramitia</taxon>
        <taxon>Eutetramitia</taxon>
        <taxon>Vahlkampfiidae</taxon>
        <taxon>Naegleria</taxon>
    </lineage>
</organism>
<dbReference type="KEGG" id="ngr:NAEGRDRAFT_73579"/>
<proteinExistence type="predicted"/>
<reference evidence="1 2" key="1">
    <citation type="journal article" date="2010" name="Cell">
        <title>The genome of Naegleria gruberi illuminates early eukaryotic versatility.</title>
        <authorList>
            <person name="Fritz-Laylin L.K."/>
            <person name="Prochnik S.E."/>
            <person name="Ginger M.L."/>
            <person name="Dacks J.B."/>
            <person name="Carpenter M.L."/>
            <person name="Field M.C."/>
            <person name="Kuo A."/>
            <person name="Paredez A."/>
            <person name="Chapman J."/>
            <person name="Pham J."/>
            <person name="Shu S."/>
            <person name="Neupane R."/>
            <person name="Cipriano M."/>
            <person name="Mancuso J."/>
            <person name="Tu H."/>
            <person name="Salamov A."/>
            <person name="Lindquist E."/>
            <person name="Shapiro H."/>
            <person name="Lucas S."/>
            <person name="Grigoriev I.V."/>
            <person name="Cande W.Z."/>
            <person name="Fulton C."/>
            <person name="Rokhsar D.S."/>
            <person name="Dawson S.C."/>
        </authorList>
    </citation>
    <scope>NUCLEOTIDE SEQUENCE [LARGE SCALE GENOMIC DNA]</scope>
    <source>
        <strain evidence="1 2">NEG-M</strain>
    </source>
</reference>
<dbReference type="GeneID" id="8858050"/>
<accession>D2VX13</accession>
<gene>
    <name evidence="1" type="ORF">NAEGRDRAFT_73579</name>
</gene>
<dbReference type="VEuPathDB" id="AmoebaDB:NAEGRDRAFT_73579"/>
<dbReference type="OMA" id="LERICHD"/>
<dbReference type="InParanoid" id="D2VX13"/>
<evidence type="ECO:0000313" key="1">
    <source>
        <dbReference type="EMBL" id="EFC38604.1"/>
    </source>
</evidence>
<dbReference type="InterPro" id="IPR032675">
    <property type="entry name" value="LRR_dom_sf"/>
</dbReference>
<dbReference type="Proteomes" id="UP000006671">
    <property type="component" value="Unassembled WGS sequence"/>
</dbReference>
<protein>
    <submittedName>
        <fullName evidence="1">Predicted protein</fullName>
    </submittedName>
</protein>
<dbReference type="SUPFAM" id="SSF52058">
    <property type="entry name" value="L domain-like"/>
    <property type="match status" value="1"/>
</dbReference>
<dbReference type="RefSeq" id="XP_002671348.1">
    <property type="nucleotide sequence ID" value="XM_002671302.1"/>
</dbReference>
<keyword evidence="2" id="KW-1185">Reference proteome</keyword>